<evidence type="ECO:0000256" key="3">
    <source>
        <dbReference type="ARBA" id="ARBA00023082"/>
    </source>
</evidence>
<comment type="similarity">
    <text evidence="1">Belongs to the sigma-70 factor family. ECF subfamily.</text>
</comment>
<dbReference type="Proteomes" id="UP000076574">
    <property type="component" value="Unassembled WGS sequence"/>
</dbReference>
<dbReference type="Gene3D" id="1.10.1740.10">
    <property type="match status" value="1"/>
</dbReference>
<dbReference type="Pfam" id="PF08281">
    <property type="entry name" value="Sigma70_r4_2"/>
    <property type="match status" value="1"/>
</dbReference>
<dbReference type="STRING" id="943830.A4A58_26120"/>
<keyword evidence="3" id="KW-0731">Sigma factor</keyword>
<dbReference type="NCBIfam" id="TIGR02937">
    <property type="entry name" value="sigma70-ECF"/>
    <property type="match status" value="1"/>
</dbReference>
<dbReference type="Pfam" id="PF04542">
    <property type="entry name" value="Sigma70_r2"/>
    <property type="match status" value="1"/>
</dbReference>
<evidence type="ECO:0000259" key="5">
    <source>
        <dbReference type="Pfam" id="PF04542"/>
    </source>
</evidence>
<dbReference type="InterPro" id="IPR013325">
    <property type="entry name" value="RNA_pol_sigma_r2"/>
</dbReference>
<keyword evidence="4" id="KW-0804">Transcription</keyword>
<dbReference type="SUPFAM" id="SSF88946">
    <property type="entry name" value="Sigma2 domain of RNA polymerase sigma factors"/>
    <property type="match status" value="1"/>
</dbReference>
<reference evidence="7 8" key="1">
    <citation type="submission" date="2016-03" db="EMBL/GenBank/DDBJ databases">
        <title>Microsymbionts genomes from the relict species Vavilovia formosa (Stev.) Fed.</title>
        <authorList>
            <person name="Kopat V."/>
            <person name="Chirak E."/>
            <person name="Kimeklis A."/>
            <person name="Andronov E."/>
        </authorList>
    </citation>
    <scope>NUCLEOTIDE SEQUENCE [LARGE SCALE GENOMIC DNA]</scope>
    <source>
        <strain evidence="7 8">Vaf07</strain>
    </source>
</reference>
<keyword evidence="2" id="KW-0805">Transcription regulation</keyword>
<evidence type="ECO:0000256" key="4">
    <source>
        <dbReference type="ARBA" id="ARBA00023163"/>
    </source>
</evidence>
<dbReference type="InterPro" id="IPR013249">
    <property type="entry name" value="RNA_pol_sigma70_r4_t2"/>
</dbReference>
<dbReference type="SUPFAM" id="SSF88659">
    <property type="entry name" value="Sigma3 and sigma4 domains of RNA polymerase sigma factors"/>
    <property type="match status" value="1"/>
</dbReference>
<dbReference type="InterPro" id="IPR007627">
    <property type="entry name" value="RNA_pol_sigma70_r2"/>
</dbReference>
<protein>
    <recommendedName>
        <fullName evidence="9">RNA polymerase sigma factor</fullName>
    </recommendedName>
</protein>
<keyword evidence="8" id="KW-1185">Reference proteome</keyword>
<evidence type="ECO:0008006" key="9">
    <source>
        <dbReference type="Google" id="ProtNLM"/>
    </source>
</evidence>
<organism evidence="7 8">
    <name type="scientific">Tardiphaga robiniae</name>
    <dbReference type="NCBI Taxonomy" id="943830"/>
    <lineage>
        <taxon>Bacteria</taxon>
        <taxon>Pseudomonadati</taxon>
        <taxon>Pseudomonadota</taxon>
        <taxon>Alphaproteobacteria</taxon>
        <taxon>Hyphomicrobiales</taxon>
        <taxon>Nitrobacteraceae</taxon>
        <taxon>Tardiphaga</taxon>
    </lineage>
</organism>
<evidence type="ECO:0000256" key="1">
    <source>
        <dbReference type="ARBA" id="ARBA00010641"/>
    </source>
</evidence>
<feature type="domain" description="RNA polymerase sigma factor 70 region 4 type 2" evidence="6">
    <location>
        <begin position="109"/>
        <end position="161"/>
    </location>
</feature>
<sequence length="190" mass="21881">MTDVSAKLLRQTFLLDYGDLKTRLARRLGSSELASEALQDVWLRLEDVKLAEPVQQPRPYIFRIAYNIALKRLRSQRNMVTLDDAEAAIGLIDDRPNAEHVATARSDLERLQRAVKELTPRRREILLASRLDGTPLHVLAERFAVPQRLIERELQRAVLHCAERLDRKVVQRFGPRKKDTSPLEPSETNE</sequence>
<dbReference type="EMBL" id="LVYV01000008">
    <property type="protein sequence ID" value="KZD23818.1"/>
    <property type="molecule type" value="Genomic_DNA"/>
</dbReference>
<dbReference type="PANTHER" id="PTHR43133:SF63">
    <property type="entry name" value="RNA POLYMERASE SIGMA FACTOR FECI-RELATED"/>
    <property type="match status" value="1"/>
</dbReference>
<dbReference type="AlphaFoldDB" id="A0A163ZSR5"/>
<dbReference type="InterPro" id="IPR013324">
    <property type="entry name" value="RNA_pol_sigma_r3/r4-like"/>
</dbReference>
<evidence type="ECO:0000256" key="2">
    <source>
        <dbReference type="ARBA" id="ARBA00023015"/>
    </source>
</evidence>
<feature type="domain" description="RNA polymerase sigma-70 region 2" evidence="5">
    <location>
        <begin position="19"/>
        <end position="77"/>
    </location>
</feature>
<dbReference type="GO" id="GO:0003677">
    <property type="term" value="F:DNA binding"/>
    <property type="evidence" value="ECO:0007669"/>
    <property type="project" value="InterPro"/>
</dbReference>
<dbReference type="InterPro" id="IPR036388">
    <property type="entry name" value="WH-like_DNA-bd_sf"/>
</dbReference>
<dbReference type="InterPro" id="IPR014284">
    <property type="entry name" value="RNA_pol_sigma-70_dom"/>
</dbReference>
<dbReference type="GO" id="GO:0006352">
    <property type="term" value="P:DNA-templated transcription initiation"/>
    <property type="evidence" value="ECO:0007669"/>
    <property type="project" value="InterPro"/>
</dbReference>
<dbReference type="GO" id="GO:0016987">
    <property type="term" value="F:sigma factor activity"/>
    <property type="evidence" value="ECO:0007669"/>
    <property type="project" value="UniProtKB-KW"/>
</dbReference>
<name>A0A163ZSR5_9BRAD</name>
<dbReference type="OrthoDB" id="9794372at2"/>
<evidence type="ECO:0000313" key="8">
    <source>
        <dbReference type="Proteomes" id="UP000076574"/>
    </source>
</evidence>
<dbReference type="InterPro" id="IPR039425">
    <property type="entry name" value="RNA_pol_sigma-70-like"/>
</dbReference>
<accession>A0A163ZSR5</accession>
<evidence type="ECO:0000313" key="7">
    <source>
        <dbReference type="EMBL" id="KZD23818.1"/>
    </source>
</evidence>
<dbReference type="RefSeq" id="WP_068732080.1">
    <property type="nucleotide sequence ID" value="NZ_LVYV01000008.1"/>
</dbReference>
<gene>
    <name evidence="7" type="ORF">A4A58_26120</name>
</gene>
<evidence type="ECO:0000259" key="6">
    <source>
        <dbReference type="Pfam" id="PF08281"/>
    </source>
</evidence>
<dbReference type="PANTHER" id="PTHR43133">
    <property type="entry name" value="RNA POLYMERASE ECF-TYPE SIGMA FACTO"/>
    <property type="match status" value="1"/>
</dbReference>
<dbReference type="Gene3D" id="1.10.10.10">
    <property type="entry name" value="Winged helix-like DNA-binding domain superfamily/Winged helix DNA-binding domain"/>
    <property type="match status" value="1"/>
</dbReference>
<proteinExistence type="inferred from homology"/>
<comment type="caution">
    <text evidence="7">The sequence shown here is derived from an EMBL/GenBank/DDBJ whole genome shotgun (WGS) entry which is preliminary data.</text>
</comment>